<gene>
    <name evidence="1" type="ORF">QFC21_005778</name>
</gene>
<organism evidence="1 2">
    <name type="scientific">Naganishia friedmannii</name>
    <dbReference type="NCBI Taxonomy" id="89922"/>
    <lineage>
        <taxon>Eukaryota</taxon>
        <taxon>Fungi</taxon>
        <taxon>Dikarya</taxon>
        <taxon>Basidiomycota</taxon>
        <taxon>Agaricomycotina</taxon>
        <taxon>Tremellomycetes</taxon>
        <taxon>Filobasidiales</taxon>
        <taxon>Filobasidiaceae</taxon>
        <taxon>Naganishia</taxon>
    </lineage>
</organism>
<accession>A0ACC2V774</accession>
<evidence type="ECO:0000313" key="2">
    <source>
        <dbReference type="Proteomes" id="UP001227268"/>
    </source>
</evidence>
<sequence>MLTIRIRSSNGTRRLVVDETDILSALSPRIQTEFAAELTGKTFRLWREGDASRQNLISGVDGGRSFRDVGLRQGEMLYLEATAGKPQTNPIPQPQSTSFAGASLSEIVVRNLTSAPIAAKSAWAAPLSQGVESFPLGHVAIYRKIRELFS</sequence>
<protein>
    <submittedName>
        <fullName evidence="1">Uncharacterized protein</fullName>
    </submittedName>
</protein>
<dbReference type="EMBL" id="JASBWT010000023">
    <property type="protein sequence ID" value="KAJ9094985.1"/>
    <property type="molecule type" value="Genomic_DNA"/>
</dbReference>
<evidence type="ECO:0000313" key="1">
    <source>
        <dbReference type="EMBL" id="KAJ9094985.1"/>
    </source>
</evidence>
<comment type="caution">
    <text evidence="1">The sequence shown here is derived from an EMBL/GenBank/DDBJ whole genome shotgun (WGS) entry which is preliminary data.</text>
</comment>
<dbReference type="Proteomes" id="UP001227268">
    <property type="component" value="Unassembled WGS sequence"/>
</dbReference>
<name>A0ACC2V774_9TREE</name>
<reference evidence="1" key="1">
    <citation type="submission" date="2023-04" db="EMBL/GenBank/DDBJ databases">
        <title>Draft Genome sequencing of Naganishia species isolated from polar environments using Oxford Nanopore Technology.</title>
        <authorList>
            <person name="Leo P."/>
            <person name="Venkateswaran K."/>
        </authorList>
    </citation>
    <scope>NUCLEOTIDE SEQUENCE</scope>
    <source>
        <strain evidence="1">MNA-CCFEE 5423</strain>
    </source>
</reference>
<keyword evidence="2" id="KW-1185">Reference proteome</keyword>
<proteinExistence type="predicted"/>